<accession>A0A3R7JXW0</accession>
<dbReference type="EMBL" id="MBDN02000024">
    <property type="protein sequence ID" value="RLN84033.1"/>
    <property type="molecule type" value="Genomic_DNA"/>
</dbReference>
<dbReference type="PANTHER" id="PTHR22538">
    <property type="entry name" value="CILIA- AND FLAGELLA-ASSOCIATED PROTEIN 74"/>
    <property type="match status" value="1"/>
</dbReference>
<evidence type="ECO:0000313" key="3">
    <source>
        <dbReference type="Proteomes" id="UP000285624"/>
    </source>
</evidence>
<comment type="caution">
    <text evidence="2">The sequence shown here is derived from an EMBL/GenBank/DDBJ whole genome shotgun (WGS) entry which is preliminary data.</text>
</comment>
<dbReference type="InterPro" id="IPR029058">
    <property type="entry name" value="AB_hydrolase_fold"/>
</dbReference>
<evidence type="ECO:0000313" key="4">
    <source>
        <dbReference type="Proteomes" id="UP000285883"/>
    </source>
</evidence>
<protein>
    <submittedName>
        <fullName evidence="2">Uncharacterized protein</fullName>
    </submittedName>
</protein>
<proteinExistence type="predicted"/>
<keyword evidence="3" id="KW-1185">Reference proteome</keyword>
<dbReference type="Gene3D" id="3.40.50.1820">
    <property type="entry name" value="alpha/beta hydrolase"/>
    <property type="match status" value="1"/>
</dbReference>
<name>A0A3R7JXW0_9STRA</name>
<dbReference type="Proteomes" id="UP000285883">
    <property type="component" value="Unassembled WGS sequence"/>
</dbReference>
<dbReference type="Proteomes" id="UP000285624">
    <property type="component" value="Unassembled WGS sequence"/>
</dbReference>
<evidence type="ECO:0000313" key="2">
    <source>
        <dbReference type="EMBL" id="RLN84033.1"/>
    </source>
</evidence>
<sequence length="1028" mass="110720">MYVHGASSFDVVATPTRKQSPDGDSLVYMYDGLATFEQDGEKHEYSLVDGTAYYTNHPVGRNASKSGCLPAGFVPPIETLLSAIDTASTATHLVANDMAEVVCPRGSLMAFTFAGENYLLCMPQHHHGGFQIFGEDLDIDFRYEDSVPVIEAPSIPADVEAYCGKVPFNGAIAPSGYTGLASTYEAVYILAGEVIPHKSTENDGLIEFDSCSYGLDTPTFSSTYTSANYLTKLNHQDCTFRNGDGLFSDAKKPMKWLKNLLSHRILRNLQQQPAIRLSFQLKRKAMYVHGASSFDVLAVPYWKESAQGDMFAFDGVATFDHDGATHEYLLTGQNVYYTHRTGGDEDPRHEEGFKIIGEDLDVDVKYEQSSPVVMAPRIPIDPSTTWVAVGGPFMGSMGSNFMQDACDGEPETAAESLYAFFGECPVNTGVLSMTYENENYSTDALNQAYADAQAVYGEGVDAVLCSDSYSGVWSLDKVLYEVMGRVLPHKSLKNDAKHYILRNLQQQPALRLTFQIKRKAMYVHGASTFDVVATPAPRSSPTDNSVVYNGLASFEEDGDTHEYSLVDGTAFYTRHPGGKNTAVKPESSCLPSQSVPPIGTVLNAIHNAQTAPQPVGSSDSRCPGGSVMAFPFAGENFVLCSQHSGMMSSLSNLLGLSSSADAGFKIFGSDLNIHVKYEPSTPVISAPRIDPEMVASCGKVPSPAMIIPSVSSLVTRSFSEWGHRTLRAEGIFSDAWDLITDSSCACKGAQRTCVFVAGLSSYDDYGLTDNDPEGYFGEEIGDHAPCCSSIKYITLATKNNFWNDPAFQQRFVDLLVQASGTSDVATGTIKDTIVIAHSMGNLILSGAIAGGKCNLDPSSSWIATSSPMEGSMGSNYVQGSCDGSLSGAVALLMELLGDCPATTGEVSLAYQNSNYSSVALNDAYIAAQAAYAANVDAAMCSNSYSGLVTVKAALYALAGGVLPHKSPENDGIVEYGSCAFGLNLDQFDSTYESHYYRSELNHVDMSFRNGDGVFGDAKKPMKWFECLL</sequence>
<organism evidence="2 3">
    <name type="scientific">Phytophthora kernoviae</name>
    <dbReference type="NCBI Taxonomy" id="325452"/>
    <lineage>
        <taxon>Eukaryota</taxon>
        <taxon>Sar</taxon>
        <taxon>Stramenopiles</taxon>
        <taxon>Oomycota</taxon>
        <taxon>Peronosporomycetes</taxon>
        <taxon>Peronosporales</taxon>
        <taxon>Peronosporaceae</taxon>
        <taxon>Phytophthora</taxon>
    </lineage>
</organism>
<gene>
    <name evidence="1" type="ORF">BBI17_001384</name>
    <name evidence="2" type="ORF">BBO99_00001614</name>
</gene>
<evidence type="ECO:0000313" key="1">
    <source>
        <dbReference type="EMBL" id="RLN45659.1"/>
    </source>
</evidence>
<reference evidence="3 4" key="1">
    <citation type="submission" date="2018-07" db="EMBL/GenBank/DDBJ databases">
        <title>Genome sequencing of oomycete isolates from Chile give support for New Zealand origin for Phytophthora kernoviae and make available the first Nothophytophthora sp. genome.</title>
        <authorList>
            <person name="Studholme D.J."/>
            <person name="Sanfuentes E."/>
            <person name="Panda P."/>
            <person name="Hill R."/>
            <person name="Sambles C."/>
            <person name="Grant M."/>
            <person name="Williams N.M."/>
            <person name="Mcdougal R.L."/>
        </authorList>
    </citation>
    <scope>NUCLEOTIDE SEQUENCE [LARGE SCALE GENOMIC DNA]</scope>
    <source>
        <strain evidence="1">Chile2</strain>
        <strain evidence="2">Chile4</strain>
    </source>
</reference>
<dbReference type="PANTHER" id="PTHR22538:SF1">
    <property type="entry name" value="VWFD DOMAIN-CONTAINING PROTEIN"/>
    <property type="match status" value="1"/>
</dbReference>
<dbReference type="EMBL" id="MAYM02000141">
    <property type="protein sequence ID" value="RLN45659.1"/>
    <property type="molecule type" value="Genomic_DNA"/>
</dbReference>
<dbReference type="AlphaFoldDB" id="A0A3R7JXW0"/>